<dbReference type="InterPro" id="IPR036316">
    <property type="entry name" value="Pili_assmbl_chap_C_dom_sf"/>
</dbReference>
<dbReference type="SUPFAM" id="SSF49584">
    <property type="entry name" value="Periplasmic chaperone C-domain"/>
    <property type="match status" value="1"/>
</dbReference>
<organism evidence="2">
    <name type="scientific">Serratia fonticola</name>
    <dbReference type="NCBI Taxonomy" id="47917"/>
    <lineage>
        <taxon>Bacteria</taxon>
        <taxon>Pseudomonadati</taxon>
        <taxon>Pseudomonadota</taxon>
        <taxon>Gammaproteobacteria</taxon>
        <taxon>Enterobacterales</taxon>
        <taxon>Yersiniaceae</taxon>
        <taxon>Serratia</taxon>
    </lineage>
</organism>
<reference evidence="2" key="1">
    <citation type="submission" date="2019-05" db="EMBL/GenBank/DDBJ databases">
        <authorList>
            <consortium name="Pathogen Informatics"/>
        </authorList>
    </citation>
    <scope>NUCLEOTIDE SEQUENCE [LARGE SCALE GENOMIC DNA]</scope>
    <source>
        <strain evidence="2">NCTC12965</strain>
    </source>
</reference>
<name>A0A4V6KX03_SERFO</name>
<evidence type="ECO:0000256" key="1">
    <source>
        <dbReference type="SAM" id="MobiDB-lite"/>
    </source>
</evidence>
<feature type="region of interest" description="Disordered" evidence="1">
    <location>
        <begin position="1"/>
        <end position="25"/>
    </location>
</feature>
<evidence type="ECO:0000313" key="2">
    <source>
        <dbReference type="EMBL" id="VTR59938.1"/>
    </source>
</evidence>
<dbReference type="InterPro" id="IPR013783">
    <property type="entry name" value="Ig-like_fold"/>
</dbReference>
<proteinExistence type="predicted"/>
<protein>
    <submittedName>
        <fullName evidence="2">Chaperone protein papD</fullName>
    </submittedName>
</protein>
<gene>
    <name evidence="2" type="primary">papD_15</name>
    <name evidence="2" type="ORF">NCTC12965_08335</name>
</gene>
<dbReference type="EMBL" id="CABEEZ010000163">
    <property type="protein sequence ID" value="VTR59938.1"/>
    <property type="molecule type" value="Genomic_DNA"/>
</dbReference>
<accession>A0A4V6KX03</accession>
<dbReference type="Gene3D" id="2.60.40.10">
    <property type="entry name" value="Immunoglobulins"/>
    <property type="match status" value="1"/>
</dbReference>
<sequence>MSAAKKTGPGVKGFEPDDGATEKADLPLTVSAASVGGNPVLTYINDYGGRPQLSFSCNGSTCTVMPEKKA</sequence>
<dbReference type="AlphaFoldDB" id="A0A4V6KX03"/>